<dbReference type="EMBL" id="KZ345061">
    <property type="protein sequence ID" value="PIO76323.1"/>
    <property type="molecule type" value="Genomic_DNA"/>
</dbReference>
<keyword evidence="7" id="KW-0511">Multifunctional enzyme</keyword>
<evidence type="ECO:0000256" key="3">
    <source>
        <dbReference type="ARBA" id="ARBA00022695"/>
    </source>
</evidence>
<feature type="compositionally biased region" description="Polar residues" evidence="9">
    <location>
        <begin position="201"/>
        <end position="212"/>
    </location>
</feature>
<feature type="domain" description="Peptidase A2" evidence="10">
    <location>
        <begin position="248"/>
        <end position="286"/>
    </location>
</feature>
<evidence type="ECO:0000256" key="5">
    <source>
        <dbReference type="ARBA" id="ARBA00022759"/>
    </source>
</evidence>
<dbReference type="Pfam" id="PF23309">
    <property type="entry name" value="DUF7083"/>
    <property type="match status" value="1"/>
</dbReference>
<evidence type="ECO:0000259" key="10">
    <source>
        <dbReference type="PROSITE" id="PS50175"/>
    </source>
</evidence>
<dbReference type="Pfam" id="PF00078">
    <property type="entry name" value="RVT_1"/>
    <property type="match status" value="1"/>
</dbReference>
<dbReference type="InterPro" id="IPR021109">
    <property type="entry name" value="Peptidase_aspartic_dom_sf"/>
</dbReference>
<keyword evidence="3" id="KW-0548">Nucleotidyltransferase</keyword>
<evidence type="ECO:0000256" key="4">
    <source>
        <dbReference type="ARBA" id="ARBA00022722"/>
    </source>
</evidence>
<dbReference type="Pfam" id="PF17919">
    <property type="entry name" value="RT_RNaseH_2"/>
    <property type="match status" value="1"/>
</dbReference>
<evidence type="ECO:0000256" key="8">
    <source>
        <dbReference type="SAM" id="Coils"/>
    </source>
</evidence>
<dbReference type="PROSITE" id="PS50175">
    <property type="entry name" value="ASP_PROT_RETROV"/>
    <property type="match status" value="1"/>
</dbReference>
<keyword evidence="8" id="KW-0175">Coiled coil</keyword>
<dbReference type="CDD" id="cd01647">
    <property type="entry name" value="RT_LTR"/>
    <property type="match status" value="1"/>
</dbReference>
<organism evidence="12 13">
    <name type="scientific">Teladorsagia circumcincta</name>
    <name type="common">Brown stomach worm</name>
    <name type="synonym">Ostertagia circumcincta</name>
    <dbReference type="NCBI Taxonomy" id="45464"/>
    <lineage>
        <taxon>Eukaryota</taxon>
        <taxon>Metazoa</taxon>
        <taxon>Ecdysozoa</taxon>
        <taxon>Nematoda</taxon>
        <taxon>Chromadorea</taxon>
        <taxon>Rhabditida</taxon>
        <taxon>Rhabditina</taxon>
        <taxon>Rhabditomorpha</taxon>
        <taxon>Strongyloidea</taxon>
        <taxon>Trichostrongylidae</taxon>
        <taxon>Teladorsagia</taxon>
    </lineage>
</organism>
<dbReference type="SUPFAM" id="SSF56672">
    <property type="entry name" value="DNA/RNA polymerases"/>
    <property type="match status" value="1"/>
</dbReference>
<evidence type="ECO:0000313" key="13">
    <source>
        <dbReference type="Proteomes" id="UP000230423"/>
    </source>
</evidence>
<feature type="compositionally biased region" description="Basic and acidic residues" evidence="9">
    <location>
        <begin position="180"/>
        <end position="189"/>
    </location>
</feature>
<dbReference type="InterPro" id="IPR043128">
    <property type="entry name" value="Rev_trsase/Diguanyl_cyclase"/>
</dbReference>
<evidence type="ECO:0000256" key="2">
    <source>
        <dbReference type="ARBA" id="ARBA00022679"/>
    </source>
</evidence>
<evidence type="ECO:0000256" key="6">
    <source>
        <dbReference type="ARBA" id="ARBA00022801"/>
    </source>
</evidence>
<keyword evidence="5" id="KW-0255">Endonuclease</keyword>
<feature type="coiled-coil region" evidence="8">
    <location>
        <begin position="1"/>
        <end position="28"/>
    </location>
</feature>
<gene>
    <name evidence="12" type="ORF">TELCIR_01610</name>
</gene>
<keyword evidence="13" id="KW-1185">Reference proteome</keyword>
<dbReference type="Gene3D" id="3.30.70.270">
    <property type="match status" value="2"/>
</dbReference>
<dbReference type="Gene3D" id="2.40.70.10">
    <property type="entry name" value="Acid Proteases"/>
    <property type="match status" value="1"/>
</dbReference>
<dbReference type="PROSITE" id="PS50878">
    <property type="entry name" value="RT_POL"/>
    <property type="match status" value="1"/>
</dbReference>
<dbReference type="PANTHER" id="PTHR37984:SF5">
    <property type="entry name" value="PROTEIN NYNRIN-LIKE"/>
    <property type="match status" value="1"/>
</dbReference>
<dbReference type="InterPro" id="IPR050951">
    <property type="entry name" value="Retrovirus_Pol_polyprotein"/>
</dbReference>
<evidence type="ECO:0000256" key="7">
    <source>
        <dbReference type="ARBA" id="ARBA00023268"/>
    </source>
</evidence>
<keyword evidence="6" id="KW-0378">Hydrolase</keyword>
<protein>
    <recommendedName>
        <fullName evidence="1">RNA-directed DNA polymerase</fullName>
        <ecNumber evidence="1">2.7.7.49</ecNumber>
    </recommendedName>
</protein>
<dbReference type="InterPro" id="IPR001995">
    <property type="entry name" value="Peptidase_A2_cat"/>
</dbReference>
<dbReference type="GO" id="GO:0003964">
    <property type="term" value="F:RNA-directed DNA polymerase activity"/>
    <property type="evidence" value="ECO:0007669"/>
    <property type="project" value="UniProtKB-KW"/>
</dbReference>
<keyword evidence="4" id="KW-0540">Nuclease</keyword>
<dbReference type="FunFam" id="3.30.70.270:FF:000020">
    <property type="entry name" value="Transposon Tf2-6 polyprotein-like Protein"/>
    <property type="match status" value="1"/>
</dbReference>
<feature type="region of interest" description="Disordered" evidence="9">
    <location>
        <begin position="175"/>
        <end position="218"/>
    </location>
</feature>
<dbReference type="GO" id="GO:0004190">
    <property type="term" value="F:aspartic-type endopeptidase activity"/>
    <property type="evidence" value="ECO:0007669"/>
    <property type="project" value="InterPro"/>
</dbReference>
<dbReference type="PANTHER" id="PTHR37984">
    <property type="entry name" value="PROTEIN CBG26694"/>
    <property type="match status" value="1"/>
</dbReference>
<evidence type="ECO:0000256" key="9">
    <source>
        <dbReference type="SAM" id="MobiDB-lite"/>
    </source>
</evidence>
<evidence type="ECO:0000256" key="1">
    <source>
        <dbReference type="ARBA" id="ARBA00012493"/>
    </source>
</evidence>
<dbReference type="InterPro" id="IPR000477">
    <property type="entry name" value="RT_dom"/>
</dbReference>
<feature type="domain" description="Reverse transcriptase" evidence="11">
    <location>
        <begin position="211"/>
        <end position="456"/>
    </location>
</feature>
<reference evidence="12 13" key="1">
    <citation type="submission" date="2015-09" db="EMBL/GenBank/DDBJ databases">
        <title>Draft genome of the parasitic nematode Teladorsagia circumcincta isolate WARC Sus (inbred).</title>
        <authorList>
            <person name="Mitreva M."/>
        </authorList>
    </citation>
    <scope>NUCLEOTIDE SEQUENCE [LARGE SCALE GENOMIC DNA]</scope>
    <source>
        <strain evidence="12 13">S</strain>
    </source>
</reference>
<dbReference type="AlphaFoldDB" id="A0A2G9V1H0"/>
<dbReference type="InterPro" id="IPR055510">
    <property type="entry name" value="DUF7083"/>
</dbReference>
<accession>A0A2G9V1H0</accession>
<proteinExistence type="predicted"/>
<dbReference type="Proteomes" id="UP000230423">
    <property type="component" value="Unassembled WGS sequence"/>
</dbReference>
<dbReference type="OrthoDB" id="5835042at2759"/>
<sequence length="581" mass="66688">MEKLAEILSLMQSQVDHQEKKLEYLQKQQKETADSFLRALKKMEMRMTTANTAAAKHIIFDSLCRRIDKFNFDAENGRTFDIWYKRFKDVFDNDCAELNEQEKTRLLCLIYVAGFQGAEFADYRTRLLRKLDQGENITIKDLTAECQLMKSYKEDARMLETAVNANVTINHVNKRRKRRNFEQKQEQKNKRTNVLHGSARSGIQESASPLRQQTRRYGTKSYQIKSIEAALRKHNQPHLEVEVNEHPIDLLLDTGAMITLISKSSWKILGRLQPRNCNTVINAANGTRTPTNGSLMVDFVLSSSDGKQHGGRGCCYVTNNLDIFGWGSRRFQSWWNPCKDMSVIDFADAYLQVEVDDEAKELLTIKTHRGLLRYNRLPFGVKSAPGIFQQIIDSMTCGLEGCAAYLNDVIVTGRNIEEHVANLETLFKRISDYGFRVRIEKCNFLMPQLRYLGNIIDATGRRPDPAKIEVIRKMPHPDIVQVRSFLGMLNYYGHFISKMRQLRAPLDDLLKKNVPFEWSPECQDAFQRAKDVLASDLLLTHYDPTKEIVIAADASEYGIGAVIVTASRMERRKQSTMPAVH</sequence>
<dbReference type="GO" id="GO:0006508">
    <property type="term" value="P:proteolysis"/>
    <property type="evidence" value="ECO:0007669"/>
    <property type="project" value="InterPro"/>
</dbReference>
<keyword evidence="2" id="KW-0808">Transferase</keyword>
<dbReference type="GO" id="GO:0004519">
    <property type="term" value="F:endonuclease activity"/>
    <property type="evidence" value="ECO:0007669"/>
    <property type="project" value="UniProtKB-KW"/>
</dbReference>
<dbReference type="Gene3D" id="3.10.10.10">
    <property type="entry name" value="HIV Type 1 Reverse Transcriptase, subunit A, domain 1"/>
    <property type="match status" value="1"/>
</dbReference>
<dbReference type="InterPro" id="IPR043502">
    <property type="entry name" value="DNA/RNA_pol_sf"/>
</dbReference>
<dbReference type="EC" id="2.7.7.49" evidence="1"/>
<keyword evidence="12" id="KW-0695">RNA-directed DNA polymerase</keyword>
<evidence type="ECO:0000313" key="12">
    <source>
        <dbReference type="EMBL" id="PIO76323.1"/>
    </source>
</evidence>
<dbReference type="SUPFAM" id="SSF50630">
    <property type="entry name" value="Acid proteases"/>
    <property type="match status" value="1"/>
</dbReference>
<dbReference type="Pfam" id="PF13650">
    <property type="entry name" value="Asp_protease_2"/>
    <property type="match status" value="1"/>
</dbReference>
<evidence type="ECO:0000259" key="11">
    <source>
        <dbReference type="PROSITE" id="PS50878"/>
    </source>
</evidence>
<dbReference type="InterPro" id="IPR041577">
    <property type="entry name" value="RT_RNaseH_2"/>
</dbReference>
<name>A0A2G9V1H0_TELCI</name>